<protein>
    <submittedName>
        <fullName evidence="2">Lytic transglycosylase domain-containing protein</fullName>
    </submittedName>
</protein>
<feature type="domain" description="Transglycosylase SLT" evidence="1">
    <location>
        <begin position="124"/>
        <end position="229"/>
    </location>
</feature>
<dbReference type="Proteomes" id="UP000287910">
    <property type="component" value="Unassembled WGS sequence"/>
</dbReference>
<evidence type="ECO:0000313" key="3">
    <source>
        <dbReference type="Proteomes" id="UP000287910"/>
    </source>
</evidence>
<evidence type="ECO:0000259" key="1">
    <source>
        <dbReference type="Pfam" id="PF01464"/>
    </source>
</evidence>
<comment type="caution">
    <text evidence="2">The sequence shown here is derived from an EMBL/GenBank/DDBJ whole genome shotgun (WGS) entry which is preliminary data.</text>
</comment>
<dbReference type="EMBL" id="RYYR01000007">
    <property type="protein sequence ID" value="RUL54310.1"/>
    <property type="molecule type" value="Genomic_DNA"/>
</dbReference>
<dbReference type="InterPro" id="IPR008258">
    <property type="entry name" value="Transglycosylase_SLT_dom_1"/>
</dbReference>
<dbReference type="AlphaFoldDB" id="A0A3S0R7B3"/>
<dbReference type="PANTHER" id="PTHR37423:SF2">
    <property type="entry name" value="MEMBRANE-BOUND LYTIC MUREIN TRANSGLYCOSYLASE C"/>
    <property type="match status" value="1"/>
</dbReference>
<dbReference type="PANTHER" id="PTHR37423">
    <property type="entry name" value="SOLUBLE LYTIC MUREIN TRANSGLYCOSYLASE-RELATED"/>
    <property type="match status" value="1"/>
</dbReference>
<organism evidence="2 3">
    <name type="scientific">Lysinibacillus antri</name>
    <dbReference type="NCBI Taxonomy" id="2498145"/>
    <lineage>
        <taxon>Bacteria</taxon>
        <taxon>Bacillati</taxon>
        <taxon>Bacillota</taxon>
        <taxon>Bacilli</taxon>
        <taxon>Bacillales</taxon>
        <taxon>Bacillaceae</taxon>
        <taxon>Lysinibacillus</taxon>
    </lineage>
</organism>
<name>A0A3S0R7B3_9BACI</name>
<evidence type="ECO:0000313" key="2">
    <source>
        <dbReference type="EMBL" id="RUL54310.1"/>
    </source>
</evidence>
<accession>A0A3S0R7B3</accession>
<sequence>MKTMLEIQAIQSIGNSQTSTQSVTGNPTVFTQLLEEMMTSSSLTNSASNLLGSTYSQLHNADSENNSSSMYLNSNTNYIPSSYYDALMQTTNMNNELNLPLTKDYLNTSGFENVLAGAQRFSDIIAKASTKYGVPEKLIASVIKQESNFNTGAVSSAGATGLMQLMPGTARYLGVKDSLNAEQNIMGGTKYLSQMLNKFNNNVELALAAYNAGPGNVSKYGGIPPFKETMNYVNKVLGYYNA</sequence>
<dbReference type="Gene3D" id="1.10.530.10">
    <property type="match status" value="1"/>
</dbReference>
<dbReference type="CDD" id="cd00254">
    <property type="entry name" value="LT-like"/>
    <property type="match status" value="1"/>
</dbReference>
<keyword evidence="3" id="KW-1185">Reference proteome</keyword>
<dbReference type="InterPro" id="IPR023346">
    <property type="entry name" value="Lysozyme-like_dom_sf"/>
</dbReference>
<proteinExistence type="predicted"/>
<dbReference type="Pfam" id="PF01464">
    <property type="entry name" value="SLT"/>
    <property type="match status" value="1"/>
</dbReference>
<gene>
    <name evidence="2" type="ORF">EK386_07135</name>
</gene>
<reference evidence="2 3" key="1">
    <citation type="submission" date="2018-12" db="EMBL/GenBank/DDBJ databases">
        <title>Lysinibacillus antri sp. nov., isolated from a cave soil.</title>
        <authorList>
            <person name="Narsing Rao M.P."/>
            <person name="Zhang H."/>
            <person name="Dong Z.-Y."/>
            <person name="Niu X.-K."/>
            <person name="Zhang K."/>
            <person name="Fang B.-Z."/>
            <person name="Kang Y.-Q."/>
            <person name="Xiao M."/>
            <person name="Li W.-J."/>
        </authorList>
    </citation>
    <scope>NUCLEOTIDE SEQUENCE [LARGE SCALE GENOMIC DNA]</scope>
    <source>
        <strain evidence="2 3">SYSU K30002</strain>
    </source>
</reference>
<dbReference type="SUPFAM" id="SSF53955">
    <property type="entry name" value="Lysozyme-like"/>
    <property type="match status" value="1"/>
</dbReference>